<evidence type="ECO:0000313" key="1">
    <source>
        <dbReference type="EMBL" id="VFJ51522.1"/>
    </source>
</evidence>
<gene>
    <name evidence="1" type="ORF">BECKDK2373B_GA0170837_103323</name>
</gene>
<name>A0A450SFB7_9GAMM</name>
<dbReference type="Pfam" id="PF09720">
    <property type="entry name" value="Unstab_antitox"/>
    <property type="match status" value="1"/>
</dbReference>
<sequence length="98" mass="10679">MNPNNLSATNSSVTTRLIADFPLADLPIADRIRLVEDSWDSIATDIATDSASLPMADAKKAELNRRLEAYATDGVKGDLADEVIKDIRSHSKHGKDRT</sequence>
<protein>
    <submittedName>
        <fullName evidence="1">Putative addiction module component, TIGR02574 family</fullName>
    </submittedName>
</protein>
<accession>A0A450SFB7</accession>
<proteinExistence type="predicted"/>
<dbReference type="InterPro" id="IPR013406">
    <property type="entry name" value="CHP02574_addiction_mod"/>
</dbReference>
<dbReference type="NCBIfam" id="TIGR02574">
    <property type="entry name" value="stabl_TIGR02574"/>
    <property type="match status" value="1"/>
</dbReference>
<dbReference type="AlphaFoldDB" id="A0A450SFB7"/>
<reference evidence="1" key="1">
    <citation type="submission" date="2019-02" db="EMBL/GenBank/DDBJ databases">
        <authorList>
            <person name="Gruber-Vodicka R. H."/>
            <person name="Seah K. B. B."/>
        </authorList>
    </citation>
    <scope>NUCLEOTIDE SEQUENCE</scope>
    <source>
        <strain evidence="1">BECK_DK47</strain>
    </source>
</reference>
<dbReference type="EMBL" id="CAADEX010000033">
    <property type="protein sequence ID" value="VFJ51522.1"/>
    <property type="molecule type" value="Genomic_DNA"/>
</dbReference>
<organism evidence="1">
    <name type="scientific">Candidatus Kentrum sp. DK</name>
    <dbReference type="NCBI Taxonomy" id="2126562"/>
    <lineage>
        <taxon>Bacteria</taxon>
        <taxon>Pseudomonadati</taxon>
        <taxon>Pseudomonadota</taxon>
        <taxon>Gammaproteobacteria</taxon>
        <taxon>Candidatus Kentrum</taxon>
    </lineage>
</organism>